<dbReference type="InterPro" id="IPR015421">
    <property type="entry name" value="PyrdxlP-dep_Trfase_major"/>
</dbReference>
<dbReference type="EMBL" id="FMYP01000002">
    <property type="protein sequence ID" value="SDB82671.1"/>
    <property type="molecule type" value="Genomic_DNA"/>
</dbReference>
<dbReference type="OrthoDB" id="9810913at2"/>
<reference evidence="6 7" key="1">
    <citation type="submission" date="2016-09" db="EMBL/GenBank/DDBJ databases">
        <authorList>
            <person name="Capua I."/>
            <person name="De Benedictis P."/>
            <person name="Joannis T."/>
            <person name="Lombin L.H."/>
            <person name="Cattoli G."/>
        </authorList>
    </citation>
    <scope>NUCLEOTIDE SEQUENCE [LARGE SCALE GENOMIC DNA]</scope>
    <source>
        <strain evidence="6 7">A7P-90m</strain>
    </source>
</reference>
<keyword evidence="7" id="KW-1185">Reference proteome</keyword>
<evidence type="ECO:0000256" key="5">
    <source>
        <dbReference type="RuleBase" id="RU004508"/>
    </source>
</evidence>
<evidence type="ECO:0000256" key="3">
    <source>
        <dbReference type="PIRSR" id="PIRSR000390-1"/>
    </source>
</evidence>
<gene>
    <name evidence="6" type="ORF">SAMN05216323_100217</name>
</gene>
<dbReference type="AlphaFoldDB" id="A0A1G6GKY6"/>
<dbReference type="GO" id="GO:0008483">
    <property type="term" value="F:transaminase activity"/>
    <property type="evidence" value="ECO:0007669"/>
    <property type="project" value="TreeGrafter"/>
</dbReference>
<dbReference type="InterPro" id="IPR015422">
    <property type="entry name" value="PyrdxlP-dep_Trfase_small"/>
</dbReference>
<dbReference type="PANTHER" id="PTHR30244">
    <property type="entry name" value="TRANSAMINASE"/>
    <property type="match status" value="1"/>
</dbReference>
<dbReference type="PIRSF" id="PIRSF000390">
    <property type="entry name" value="PLP_StrS"/>
    <property type="match status" value="1"/>
</dbReference>
<evidence type="ECO:0000256" key="2">
    <source>
        <dbReference type="ARBA" id="ARBA00037999"/>
    </source>
</evidence>
<sequence length="377" mass="41618">MENIVMCDLKGQYLKIKSEIDSGIQEVIDTTAFIKGEAVTHFQQELGTYLNSKHVIACGNGTDALQIALMALGLKPGDEVITPDFTFIATVEVVALMGLTPVLVDVEANSYNMDTVALERAITSKTKAIIPVHLFGQCANMEEIMRIATKHNLFVIEDVAQALGTDYTFSDGRTVKAGTIGHIGSTSFFPSKNLGCYGDGGALFTNDDALAEEIRSISNHGMKVRYHHDRIGMNSRLDTIQAAILRVKLKHLDAYNQARIDAADRYEQLFGGCAQIKTPSRATFSTHIFHQYTLLLLQGDRTELIKYLSSKGIPAMVYYPVPLHSQVAFAEYQKSARNRDFPVTDLLCGSVFSLPMHTELTAEVQEYIAATIISYFE</sequence>
<organism evidence="6 7">
    <name type="scientific">Williamwhitmania taraxaci</name>
    <dbReference type="NCBI Taxonomy" id="1640674"/>
    <lineage>
        <taxon>Bacteria</taxon>
        <taxon>Pseudomonadati</taxon>
        <taxon>Bacteroidota</taxon>
        <taxon>Bacteroidia</taxon>
        <taxon>Bacteroidales</taxon>
        <taxon>Williamwhitmaniaceae</taxon>
        <taxon>Williamwhitmania</taxon>
    </lineage>
</organism>
<name>A0A1G6GKY6_9BACT</name>
<dbReference type="InterPro" id="IPR000653">
    <property type="entry name" value="DegT/StrS_aminotransferase"/>
</dbReference>
<dbReference type="GO" id="GO:0000271">
    <property type="term" value="P:polysaccharide biosynthetic process"/>
    <property type="evidence" value="ECO:0007669"/>
    <property type="project" value="TreeGrafter"/>
</dbReference>
<evidence type="ECO:0000256" key="4">
    <source>
        <dbReference type="PIRSR" id="PIRSR000390-2"/>
    </source>
</evidence>
<feature type="modified residue" description="N6-(pyridoxal phosphate)lysine" evidence="4">
    <location>
        <position position="192"/>
    </location>
</feature>
<keyword evidence="1 4" id="KW-0663">Pyridoxal phosphate</keyword>
<protein>
    <submittedName>
        <fullName evidence="6">dTDP-4-amino-4,6-dideoxygalactose transaminase</fullName>
    </submittedName>
</protein>
<evidence type="ECO:0000313" key="7">
    <source>
        <dbReference type="Proteomes" id="UP000199452"/>
    </source>
</evidence>
<evidence type="ECO:0000313" key="6">
    <source>
        <dbReference type="EMBL" id="SDB82671.1"/>
    </source>
</evidence>
<dbReference type="GO" id="GO:0030170">
    <property type="term" value="F:pyridoxal phosphate binding"/>
    <property type="evidence" value="ECO:0007669"/>
    <property type="project" value="UniProtKB-ARBA"/>
</dbReference>
<dbReference type="CDD" id="cd00616">
    <property type="entry name" value="AHBA_syn"/>
    <property type="match status" value="1"/>
</dbReference>
<dbReference type="Gene3D" id="3.90.1150.10">
    <property type="entry name" value="Aspartate Aminotransferase, domain 1"/>
    <property type="match status" value="1"/>
</dbReference>
<accession>A0A1G6GKY6</accession>
<dbReference type="InterPro" id="IPR015424">
    <property type="entry name" value="PyrdxlP-dep_Trfase"/>
</dbReference>
<comment type="similarity">
    <text evidence="2 5">Belongs to the DegT/DnrJ/EryC1 family.</text>
</comment>
<dbReference type="STRING" id="1640674.SAMN05216323_100217"/>
<evidence type="ECO:0000256" key="1">
    <source>
        <dbReference type="ARBA" id="ARBA00022898"/>
    </source>
</evidence>
<dbReference type="Gene3D" id="3.40.640.10">
    <property type="entry name" value="Type I PLP-dependent aspartate aminotransferase-like (Major domain)"/>
    <property type="match status" value="1"/>
</dbReference>
<dbReference type="PANTHER" id="PTHR30244:SF42">
    <property type="entry name" value="UDP-2-ACETAMIDO-2-DEOXY-3-OXO-D-GLUCURONATE AMINOTRANSFERASE"/>
    <property type="match status" value="1"/>
</dbReference>
<dbReference type="FunFam" id="3.40.640.10:FF:000089">
    <property type="entry name" value="Aminotransferase, DegT/DnrJ/EryC1/StrS family"/>
    <property type="match status" value="1"/>
</dbReference>
<dbReference type="Proteomes" id="UP000199452">
    <property type="component" value="Unassembled WGS sequence"/>
</dbReference>
<feature type="active site" description="Proton acceptor" evidence="3">
    <location>
        <position position="192"/>
    </location>
</feature>
<dbReference type="Pfam" id="PF01041">
    <property type="entry name" value="DegT_DnrJ_EryC1"/>
    <property type="match status" value="1"/>
</dbReference>
<dbReference type="SUPFAM" id="SSF53383">
    <property type="entry name" value="PLP-dependent transferases"/>
    <property type="match status" value="1"/>
</dbReference>
<proteinExistence type="inferred from homology"/>
<dbReference type="RefSeq" id="WP_092434289.1">
    <property type="nucleotide sequence ID" value="NZ_FMYP01000002.1"/>
</dbReference>